<evidence type="ECO:0000313" key="2">
    <source>
        <dbReference type="EMBL" id="KAJ4445134.1"/>
    </source>
</evidence>
<organism evidence="2 3">
    <name type="scientific">Periplaneta americana</name>
    <name type="common">American cockroach</name>
    <name type="synonym">Blatta americana</name>
    <dbReference type="NCBI Taxonomy" id="6978"/>
    <lineage>
        <taxon>Eukaryota</taxon>
        <taxon>Metazoa</taxon>
        <taxon>Ecdysozoa</taxon>
        <taxon>Arthropoda</taxon>
        <taxon>Hexapoda</taxon>
        <taxon>Insecta</taxon>
        <taxon>Pterygota</taxon>
        <taxon>Neoptera</taxon>
        <taxon>Polyneoptera</taxon>
        <taxon>Dictyoptera</taxon>
        <taxon>Blattodea</taxon>
        <taxon>Blattoidea</taxon>
        <taxon>Blattidae</taxon>
        <taxon>Blattinae</taxon>
        <taxon>Periplaneta</taxon>
    </lineage>
</organism>
<dbReference type="InterPro" id="IPR036397">
    <property type="entry name" value="RNaseH_sf"/>
</dbReference>
<dbReference type="EMBL" id="JAJSOF020000011">
    <property type="protein sequence ID" value="KAJ4445134.1"/>
    <property type="molecule type" value="Genomic_DNA"/>
</dbReference>
<keyword evidence="3" id="KW-1185">Reference proteome</keyword>
<dbReference type="PANTHER" id="PTHR33939">
    <property type="entry name" value="PROTEIN CBG22215"/>
    <property type="match status" value="1"/>
</dbReference>
<name>A0ABQ8TF12_PERAM</name>
<dbReference type="Gene3D" id="3.30.420.10">
    <property type="entry name" value="Ribonuclease H-like superfamily/Ribonuclease H"/>
    <property type="match status" value="1"/>
</dbReference>
<comment type="caution">
    <text evidence="2">The sequence shown here is derived from an EMBL/GenBank/DDBJ whole genome shotgun (WGS) entry which is preliminary data.</text>
</comment>
<accession>A0ABQ8TF12</accession>
<evidence type="ECO:0000256" key="1">
    <source>
        <dbReference type="SAM" id="MobiDB-lite"/>
    </source>
</evidence>
<feature type="region of interest" description="Disordered" evidence="1">
    <location>
        <begin position="1"/>
        <end position="22"/>
    </location>
</feature>
<dbReference type="Proteomes" id="UP001148838">
    <property type="component" value="Unassembled WGS sequence"/>
</dbReference>
<evidence type="ECO:0000313" key="3">
    <source>
        <dbReference type="Proteomes" id="UP001148838"/>
    </source>
</evidence>
<reference evidence="2 3" key="1">
    <citation type="journal article" date="2022" name="Allergy">
        <title>Genome assembly and annotation of Periplaneta americana reveal a comprehensive cockroach allergen profile.</title>
        <authorList>
            <person name="Wang L."/>
            <person name="Xiong Q."/>
            <person name="Saelim N."/>
            <person name="Wang L."/>
            <person name="Nong W."/>
            <person name="Wan A.T."/>
            <person name="Shi M."/>
            <person name="Liu X."/>
            <person name="Cao Q."/>
            <person name="Hui J.H.L."/>
            <person name="Sookrung N."/>
            <person name="Leung T.F."/>
            <person name="Tungtrongchitr A."/>
            <person name="Tsui S.K.W."/>
        </authorList>
    </citation>
    <scope>NUCLEOTIDE SEQUENCE [LARGE SCALE GENOMIC DNA]</scope>
    <source>
        <strain evidence="2">PWHHKU_190912</strain>
    </source>
</reference>
<gene>
    <name evidence="2" type="ORF">ANN_06935</name>
</gene>
<sequence length="292" mass="33844">MEEEVERTESQSLAAKSEENVASAGMRLRAREISRNYDFAIKEETPANSSSFSVIQSVSKREQASQSLYRSSTRVCVRNCISIRRPEFECSGPQLEGPEFEYSGLSLKTKKDRFRKYEIDTIAKLAGHIVVRLPPYHCNFSAIELIWAQVKNDVAKHNVTFRLNDVTFLFQPISYIKKQIRQQTHQNWNTRWTTCTTGSLTRDTYFPTIHDRLKSHHSKPTFVTTQFLSGHGKFGTYFDRFNIPADIDFTCSCREVLHSVKHLLFDCPIIEAKRFQIKTHLLDCDTEYRTPL</sequence>
<dbReference type="PANTHER" id="PTHR33939:SF1">
    <property type="entry name" value="DUF4371 DOMAIN-CONTAINING PROTEIN"/>
    <property type="match status" value="1"/>
</dbReference>
<proteinExistence type="predicted"/>
<protein>
    <submittedName>
        <fullName evidence="2">Uncharacterized protein</fullName>
    </submittedName>
</protein>